<evidence type="ECO:0000313" key="5">
    <source>
        <dbReference type="Proteomes" id="UP000220752"/>
    </source>
</evidence>
<dbReference type="Pfam" id="PF12802">
    <property type="entry name" value="MarR_2"/>
    <property type="match status" value="1"/>
</dbReference>
<dbReference type="EMBL" id="NMTQ01000031">
    <property type="protein sequence ID" value="PDX58378.1"/>
    <property type="molecule type" value="Genomic_DNA"/>
</dbReference>
<comment type="caution">
    <text evidence="4">The sequence shown here is derived from an EMBL/GenBank/DDBJ whole genome shotgun (WGS) entry which is preliminary data.</text>
</comment>
<reference evidence="4 5" key="1">
    <citation type="journal article" date="2017" name="Front. Microbiol.">
        <title>New Insights into the Diversity of the Genus Faecalibacterium.</title>
        <authorList>
            <person name="Benevides L."/>
            <person name="Burman S."/>
            <person name="Martin R."/>
            <person name="Robert V."/>
            <person name="Thomas M."/>
            <person name="Miquel S."/>
            <person name="Chain F."/>
            <person name="Sokol H."/>
            <person name="Bermudez-Humaran L.G."/>
            <person name="Morrison M."/>
            <person name="Langella P."/>
            <person name="Azevedo V.A."/>
            <person name="Chatel J.M."/>
            <person name="Soares S."/>
        </authorList>
    </citation>
    <scope>NUCLEOTIDE SEQUENCE [LARGE SCALE GENOMIC DNA]</scope>
    <source>
        <strain evidence="5">CNCM I-4540</strain>
    </source>
</reference>
<dbReference type="PANTHER" id="PTHR33164">
    <property type="entry name" value="TRANSCRIPTIONAL REGULATOR, MARR FAMILY"/>
    <property type="match status" value="1"/>
</dbReference>
<organism evidence="4 5">
    <name type="scientific">Faecalibacterium langellae</name>
    <dbReference type="NCBI Taxonomy" id="3435293"/>
    <lineage>
        <taxon>Bacteria</taxon>
        <taxon>Bacillati</taxon>
        <taxon>Bacillota</taxon>
        <taxon>Clostridia</taxon>
        <taxon>Eubacteriales</taxon>
        <taxon>Oscillospiraceae</taxon>
        <taxon>Faecalibacterium</taxon>
    </lineage>
</organism>
<dbReference type="InterPro" id="IPR036388">
    <property type="entry name" value="WH-like_DNA-bd_sf"/>
</dbReference>
<proteinExistence type="predicted"/>
<dbReference type="PRINTS" id="PR00598">
    <property type="entry name" value="HTHMARR"/>
</dbReference>
<dbReference type="SUPFAM" id="SSF46785">
    <property type="entry name" value="Winged helix' DNA-binding domain"/>
    <property type="match status" value="1"/>
</dbReference>
<dbReference type="InterPro" id="IPR039422">
    <property type="entry name" value="MarR/SlyA-like"/>
</dbReference>
<evidence type="ECO:0000259" key="3">
    <source>
        <dbReference type="PROSITE" id="PS50995"/>
    </source>
</evidence>
<feature type="domain" description="HTH marR-type" evidence="3">
    <location>
        <begin position="54"/>
        <end position="180"/>
    </location>
</feature>
<evidence type="ECO:0000256" key="2">
    <source>
        <dbReference type="ARBA" id="ARBA00023163"/>
    </source>
</evidence>
<dbReference type="InterPro" id="IPR000835">
    <property type="entry name" value="HTH_MarR-typ"/>
</dbReference>
<keyword evidence="1" id="KW-0805">Transcription regulation</keyword>
<sequence>MYAIKQFYLKLFNAKTTMKDKTMMCDETKNECCNHADPPWEGPQVIPAQIRRVDNLIFRKINQFARENDVEQATPMHGWIIGYLYRHRDTPVFQRDIEREFSITRSTVTNILQLMERKGYIERRSVPQDARLKQLVLTEEGICFHEKTMLCFHQTDDYVAGLLTAEENTELLRLLNKLRDALQ</sequence>
<keyword evidence="2" id="KW-0804">Transcription</keyword>
<dbReference type="PANTHER" id="PTHR33164:SF56">
    <property type="entry name" value="HTH-TYPE TRANSCRIPTIONAL REGULATOR MHQR"/>
    <property type="match status" value="1"/>
</dbReference>
<dbReference type="InterPro" id="IPR036390">
    <property type="entry name" value="WH_DNA-bd_sf"/>
</dbReference>
<dbReference type="Proteomes" id="UP000220752">
    <property type="component" value="Unassembled WGS sequence"/>
</dbReference>
<dbReference type="GO" id="GO:0003700">
    <property type="term" value="F:DNA-binding transcription factor activity"/>
    <property type="evidence" value="ECO:0007669"/>
    <property type="project" value="InterPro"/>
</dbReference>
<dbReference type="Gene3D" id="1.10.10.10">
    <property type="entry name" value="Winged helix-like DNA-binding domain superfamily/Winged helix DNA-binding domain"/>
    <property type="match status" value="1"/>
</dbReference>
<keyword evidence="5" id="KW-1185">Reference proteome</keyword>
<protein>
    <submittedName>
        <fullName evidence="4">MarR family transcriptional regulator</fullName>
    </submittedName>
</protein>
<evidence type="ECO:0000256" key="1">
    <source>
        <dbReference type="ARBA" id="ARBA00023015"/>
    </source>
</evidence>
<dbReference type="SMART" id="SM00347">
    <property type="entry name" value="HTH_MARR"/>
    <property type="match status" value="1"/>
</dbReference>
<dbReference type="AlphaFoldDB" id="A0A2A6ZAK0"/>
<evidence type="ECO:0000313" key="4">
    <source>
        <dbReference type="EMBL" id="PDX58378.1"/>
    </source>
</evidence>
<gene>
    <name evidence="4" type="ORF">CGS46_08555</name>
</gene>
<name>A0A2A6ZAK0_9FIRM</name>
<dbReference type="PROSITE" id="PS50995">
    <property type="entry name" value="HTH_MARR_2"/>
    <property type="match status" value="1"/>
</dbReference>
<dbReference type="GO" id="GO:0006950">
    <property type="term" value="P:response to stress"/>
    <property type="evidence" value="ECO:0007669"/>
    <property type="project" value="TreeGrafter"/>
</dbReference>
<accession>A0A2A6ZAK0</accession>